<dbReference type="AlphaFoldDB" id="A0A0D2CTX9"/>
<reference evidence="1 2" key="1">
    <citation type="submission" date="2015-01" db="EMBL/GenBank/DDBJ databases">
        <title>The Genome Sequence of Capronia semiimmersa CBS27337.</title>
        <authorList>
            <consortium name="The Broad Institute Genomics Platform"/>
            <person name="Cuomo C."/>
            <person name="de Hoog S."/>
            <person name="Gorbushina A."/>
            <person name="Stielow B."/>
            <person name="Teixiera M."/>
            <person name="Abouelleil A."/>
            <person name="Chapman S.B."/>
            <person name="Priest M."/>
            <person name="Young S.K."/>
            <person name="Wortman J."/>
            <person name="Nusbaum C."/>
            <person name="Birren B."/>
        </authorList>
    </citation>
    <scope>NUCLEOTIDE SEQUENCE [LARGE SCALE GENOMIC DNA]</scope>
    <source>
        <strain evidence="1 2">CBS 27337</strain>
    </source>
</reference>
<dbReference type="InterPro" id="IPR051911">
    <property type="entry name" value="SDR_oxidoreductase"/>
</dbReference>
<dbReference type="PRINTS" id="PR00081">
    <property type="entry name" value="GDHRDH"/>
</dbReference>
<dbReference type="PANTHER" id="PTHR43976:SF9">
    <property type="entry name" value="OXIDOREDUCTASE"/>
    <property type="match status" value="1"/>
</dbReference>
<dbReference type="CDD" id="cd05374">
    <property type="entry name" value="17beta-HSD-like_SDR_c"/>
    <property type="match status" value="1"/>
</dbReference>
<dbReference type="InterPro" id="IPR002347">
    <property type="entry name" value="SDR_fam"/>
</dbReference>
<keyword evidence="2" id="KW-1185">Reference proteome</keyword>
<dbReference type="PANTHER" id="PTHR43976">
    <property type="entry name" value="SHORT CHAIN DEHYDROGENASE"/>
    <property type="match status" value="1"/>
</dbReference>
<dbReference type="SUPFAM" id="SSF51735">
    <property type="entry name" value="NAD(P)-binding Rossmann-fold domains"/>
    <property type="match status" value="1"/>
</dbReference>
<dbReference type="Pfam" id="PF00106">
    <property type="entry name" value="adh_short"/>
    <property type="match status" value="1"/>
</dbReference>
<evidence type="ECO:0000313" key="2">
    <source>
        <dbReference type="Proteomes" id="UP000054266"/>
    </source>
</evidence>
<dbReference type="InterPro" id="IPR036291">
    <property type="entry name" value="NAD(P)-bd_dom_sf"/>
</dbReference>
<sequence>MSGRLVINITGASSGFGALTARALAKRGHTVYAGLHSLRPETLNSIRAFNDENGTDLRHVQQDMLSDDAVSASVQHILQAEGHLDVIIHNCGHMVYGPTEAFSPEQLAHLYNVNVLSTQRLNRAVLPHMRKRRSGLLVWVGSSSTLGSTPPFLAPYFAAKAGMDALAQSYRLELSRWGIESVVAVPGAFTSGTNHFKNAGHPEDAQTVAQYEGSGAPYEGVGDAVFNSLAAFEPPGADVGDVAQRIADVVDMAHGTRPERFHIDPAQDGAEEVSAVRDRIRRDWLRIAGHADLLTVQKPE</sequence>
<evidence type="ECO:0000313" key="1">
    <source>
        <dbReference type="EMBL" id="KIW68651.1"/>
    </source>
</evidence>
<name>A0A0D2CTX9_9EURO</name>
<dbReference type="Gene3D" id="3.40.50.720">
    <property type="entry name" value="NAD(P)-binding Rossmann-like Domain"/>
    <property type="match status" value="1"/>
</dbReference>
<organism evidence="1 2">
    <name type="scientific">Phialophora macrospora</name>
    <dbReference type="NCBI Taxonomy" id="1851006"/>
    <lineage>
        <taxon>Eukaryota</taxon>
        <taxon>Fungi</taxon>
        <taxon>Dikarya</taxon>
        <taxon>Ascomycota</taxon>
        <taxon>Pezizomycotina</taxon>
        <taxon>Eurotiomycetes</taxon>
        <taxon>Chaetothyriomycetidae</taxon>
        <taxon>Chaetothyriales</taxon>
        <taxon>Herpotrichiellaceae</taxon>
        <taxon>Phialophora</taxon>
    </lineage>
</organism>
<dbReference type="HOGENOM" id="CLU_010194_2_9_1"/>
<proteinExistence type="predicted"/>
<dbReference type="Proteomes" id="UP000054266">
    <property type="component" value="Unassembled WGS sequence"/>
</dbReference>
<dbReference type="EMBL" id="KN846958">
    <property type="protein sequence ID" value="KIW68651.1"/>
    <property type="molecule type" value="Genomic_DNA"/>
</dbReference>
<evidence type="ECO:0008006" key="3">
    <source>
        <dbReference type="Google" id="ProtNLM"/>
    </source>
</evidence>
<protein>
    <recommendedName>
        <fullName evidence="3">Oxidoreductase</fullName>
    </recommendedName>
</protein>
<gene>
    <name evidence="1" type="ORF">PV04_04579</name>
</gene>
<dbReference type="STRING" id="5601.A0A0D2CTX9"/>
<accession>A0A0D2CTX9</accession>